<proteinExistence type="predicted"/>
<gene>
    <name evidence="1" type="ORF">G3480_25685</name>
</gene>
<name>A0A6P1E3J3_9GAMM</name>
<dbReference type="Proteomes" id="UP000471640">
    <property type="component" value="Unassembled WGS sequence"/>
</dbReference>
<protein>
    <submittedName>
        <fullName evidence="1">Transposase</fullName>
    </submittedName>
</protein>
<evidence type="ECO:0000313" key="2">
    <source>
        <dbReference type="Proteomes" id="UP000471640"/>
    </source>
</evidence>
<sequence>MATSILEEELLPARLFMTLYHGRWGAEEGYKRQERWLEIENFSGRSVLVMQQDVRAKILALNLASMAQGLATRRHAARKHPYQVGWTSSLSAMKDTRVRLPIGALVAAGALLTQTILGLSDAVEAVRPYRQFPRCNPGKLKPRFHPAYCRTA</sequence>
<comment type="caution">
    <text evidence="1">The sequence shown here is derived from an EMBL/GenBank/DDBJ whole genome shotgun (WGS) entry which is preliminary data.</text>
</comment>
<reference evidence="2" key="1">
    <citation type="journal article" date="2020" name="Microbiol. Resour. Announc.">
        <title>Draft Genome Sequences of Thiorhodococcus mannitoliphagus and Thiorhodococcus minor, Purple Sulfur Photosynthetic Bacteria in the Gammaproteobacterial Family Chromatiaceae.</title>
        <authorList>
            <person name="Aviles F.A."/>
            <person name="Meyer T.E."/>
            <person name="Kyndt J.A."/>
        </authorList>
    </citation>
    <scope>NUCLEOTIDE SEQUENCE [LARGE SCALE GENOMIC DNA]</scope>
    <source>
        <strain evidence="2">DSM 18266</strain>
    </source>
</reference>
<organism evidence="1 2">
    <name type="scientific">Thiorhodococcus mannitoliphagus</name>
    <dbReference type="NCBI Taxonomy" id="329406"/>
    <lineage>
        <taxon>Bacteria</taxon>
        <taxon>Pseudomonadati</taxon>
        <taxon>Pseudomonadota</taxon>
        <taxon>Gammaproteobacteria</taxon>
        <taxon>Chromatiales</taxon>
        <taxon>Chromatiaceae</taxon>
        <taxon>Thiorhodococcus</taxon>
    </lineage>
</organism>
<evidence type="ECO:0000313" key="1">
    <source>
        <dbReference type="EMBL" id="NEX23626.1"/>
    </source>
</evidence>
<accession>A0A6P1E3J3</accession>
<dbReference type="AlphaFoldDB" id="A0A6P1E3J3"/>
<dbReference type="EMBL" id="JAAIJR010000255">
    <property type="protein sequence ID" value="NEX23626.1"/>
    <property type="molecule type" value="Genomic_DNA"/>
</dbReference>
<keyword evidence="2" id="KW-1185">Reference proteome</keyword>
<reference evidence="1 2" key="2">
    <citation type="submission" date="2020-02" db="EMBL/GenBank/DDBJ databases">
        <title>Genome sequences of Thiorhodococcus mannitoliphagus and Thiorhodococcus minor, purple sulfur photosynthetic bacteria in the gammaproteobacterial family, Chromatiaceae.</title>
        <authorList>
            <person name="Aviles F.A."/>
            <person name="Meyer T.E."/>
            <person name="Kyndt J.A."/>
        </authorList>
    </citation>
    <scope>NUCLEOTIDE SEQUENCE [LARGE SCALE GENOMIC DNA]</scope>
    <source>
        <strain evidence="1 2">DSM 18266</strain>
    </source>
</reference>